<dbReference type="RefSeq" id="WP_099308826.1">
    <property type="nucleotide sequence ID" value="NZ_PDVP01000036.1"/>
</dbReference>
<dbReference type="OrthoDB" id="7478692at2"/>
<name>A0A2G1QGK6_9HYPH</name>
<evidence type="ECO:0000259" key="1">
    <source>
        <dbReference type="Pfam" id="PF05229"/>
    </source>
</evidence>
<dbReference type="SMART" id="SM00972">
    <property type="entry name" value="SCPU"/>
    <property type="match status" value="2"/>
</dbReference>
<dbReference type="InterPro" id="IPR007893">
    <property type="entry name" value="Spore_coat_U/FanG"/>
</dbReference>
<evidence type="ECO:0000313" key="3">
    <source>
        <dbReference type="Proteomes" id="UP000221168"/>
    </source>
</evidence>
<dbReference type="PANTHER" id="PTHR37089">
    <property type="entry name" value="PROTEIN U-RELATED"/>
    <property type="match status" value="1"/>
</dbReference>
<comment type="caution">
    <text evidence="2">The sequence shown here is derived from an EMBL/GenBank/DDBJ whole genome shotgun (WGS) entry which is preliminary data.</text>
</comment>
<organism evidence="2 3">
    <name type="scientific">Zhengella mangrovi</name>
    <dbReference type="NCBI Taxonomy" id="1982044"/>
    <lineage>
        <taxon>Bacteria</taxon>
        <taxon>Pseudomonadati</taxon>
        <taxon>Pseudomonadota</taxon>
        <taxon>Alphaproteobacteria</taxon>
        <taxon>Hyphomicrobiales</taxon>
        <taxon>Notoacmeibacteraceae</taxon>
        <taxon>Zhengella</taxon>
    </lineage>
</organism>
<proteinExistence type="predicted"/>
<dbReference type="InterPro" id="IPR053167">
    <property type="entry name" value="Spore_coat_component"/>
</dbReference>
<dbReference type="EMBL" id="PDVP01000036">
    <property type="protein sequence ID" value="PHP64584.1"/>
    <property type="molecule type" value="Genomic_DNA"/>
</dbReference>
<gene>
    <name evidence="2" type="ORF">CSC94_23605</name>
</gene>
<dbReference type="Proteomes" id="UP000221168">
    <property type="component" value="Unassembled WGS sequence"/>
</dbReference>
<keyword evidence="3" id="KW-1185">Reference proteome</keyword>
<dbReference type="Pfam" id="PF05229">
    <property type="entry name" value="SCPU"/>
    <property type="match status" value="2"/>
</dbReference>
<evidence type="ECO:0000313" key="2">
    <source>
        <dbReference type="EMBL" id="PHP64584.1"/>
    </source>
</evidence>
<accession>A0A2G1QGK6</accession>
<reference evidence="2 3" key="1">
    <citation type="submission" date="2017-10" db="EMBL/GenBank/DDBJ databases">
        <title>Sedimentibacterium mangrovi gen. nov., sp. nov., a novel member of family Phyllobacteriacea isolated from mangrove sediment.</title>
        <authorList>
            <person name="Liao H."/>
            <person name="Tian Y."/>
        </authorList>
    </citation>
    <scope>NUCLEOTIDE SEQUENCE [LARGE SCALE GENOMIC DNA]</scope>
    <source>
        <strain evidence="2 3">X9-2-2</strain>
    </source>
</reference>
<protein>
    <recommendedName>
        <fullName evidence="1">Spore coat protein U/FanG domain-containing protein</fullName>
    </recommendedName>
</protein>
<feature type="domain" description="Spore coat protein U/FanG" evidence="1">
    <location>
        <begin position="189"/>
        <end position="318"/>
    </location>
</feature>
<dbReference type="AlphaFoldDB" id="A0A2G1QGK6"/>
<sequence length="321" mass="34039">MRIIFVLILHRITKLKTRIAFLLILYLIGTICAEAGANPPCPITMTNMSFGSSELSASSIDTVGNISVTCEAGGGPDQFVCISIESGSAGDAASRIMQNAGDIIRFELYKDASRTQKWGSWQSGYAGTGYQAILKRGVTYNIPVYGRIFGSQTASPGNFTSFFNTSPYLTNKDYNTSDLCPVNKNSSSSVFSVDFTVLASCSVSATNIDFGTTAIINGNIDTTSSINTQCSNGTPFAIFLDNGLTGTSPADRKMTNGADVVTYGLYQDSSRSTLWGNTIGSAVSGTGNGSFQEFTVYGRVPAQSTPPAGTYTDTVIVTVEY</sequence>
<feature type="domain" description="Spore coat protein U/FanG" evidence="1">
    <location>
        <begin position="30"/>
        <end position="161"/>
    </location>
</feature>
<dbReference type="PANTHER" id="PTHR37089:SF4">
    <property type="entry name" value="EXPORTED PROTEIN"/>
    <property type="match status" value="1"/>
</dbReference>